<protein>
    <submittedName>
        <fullName evidence="1">Uncharacterized protein</fullName>
    </submittedName>
</protein>
<dbReference type="Proteomes" id="UP000821845">
    <property type="component" value="Chromosome 2"/>
</dbReference>
<gene>
    <name evidence="1" type="ORF">HPB50_003591</name>
</gene>
<name>A0ACB7SRX3_HYAAI</name>
<evidence type="ECO:0000313" key="1">
    <source>
        <dbReference type="EMBL" id="KAH6937696.1"/>
    </source>
</evidence>
<sequence length="988" mass="108267">MTTNKSAEVDVLADRAVVLARGVVQLNDDVDNLRKDLRLGYRLCIQRHERALSGVITSNLTSRMPGLRVLSVIGLEIMLYMPGATAAKARQFARLIRNELRYLGITHVGDPYRTIEDGVMRIWGRIHQPDYTAPSNPDHMREVLRLHLERPESQSFIGSMRRRFVALTVKKLRLLWAHWLPLLCASLASGVLFYVLYESLAGRIPPLGFIRGMVRLEASSVGLKAFVRDWRPSPEFAGVVIRSLLEDGGVHHQVPLDEEPEWYLRSLRAHEWRRHGWGIEIHAGRPGPGGSGHWVTLWWSGERWATSGAALTMLHAAQLANASRVRGARIHAQAGSLPNARWTPSAQEVLEHAFNDVPVVACVLAVSAVIAPMTGLFAAIPRSENRCGLQLLQLMTGLLSFDYWLSHFLWDFVVLYVLGFCVPMTPAFLWFFGDRGVSFSRVVPTLLEIIWDAEGPGAAPMGRKLTLASRAVPSSALSAGLAKLLRLHGIGQLCELPQRQRVTICRDLKPRLMARRTVVEALALCCPETNELDIKEVPSWSDLLARDVSLMYDVAALLVCAIVALLLLSLGDAVLVPLLHRIRYLAWRKAGTSTTRKVTAIEASGLMSPVSPLAFRPPLPSSAPPVRTGSVRFRATTPSSAPSIGSGGARSMTPSSLSSALPPGSSSPSVLSDVSPLSPTREVGEVVLEAVGLERRFGGEYAVRSVSLSVRERECVGLLGQSGAGKSTTLRMLSGELLPTAGASAVYGNDLRSQRVGYVTCVGYQPSIGGYAPELTARQHLELVAVLRLLPSHNVSALVNHLLRFLDLDLEADKKTELYCRSSLRKLGMAMALLGAPRLVLLDAPTSGIDPISARTMWHAVDVFTKANDQALVLASTLIPECLALCSRVLVLSGGECTWSGAVADLRNTFFMGMVITVTLTVEQKDATMVVFLRRVNEIFEGEAHMVSKKKVTAFLLRPPSFRAHFNDAYLPYTCRNGTRTAPKDRRM</sequence>
<accession>A0ACB7SRX3</accession>
<organism evidence="1 2">
    <name type="scientific">Hyalomma asiaticum</name>
    <name type="common">Tick</name>
    <dbReference type="NCBI Taxonomy" id="266040"/>
    <lineage>
        <taxon>Eukaryota</taxon>
        <taxon>Metazoa</taxon>
        <taxon>Ecdysozoa</taxon>
        <taxon>Arthropoda</taxon>
        <taxon>Chelicerata</taxon>
        <taxon>Arachnida</taxon>
        <taxon>Acari</taxon>
        <taxon>Parasitiformes</taxon>
        <taxon>Ixodida</taxon>
        <taxon>Ixodoidea</taxon>
        <taxon>Ixodidae</taxon>
        <taxon>Hyalomminae</taxon>
        <taxon>Hyalomma</taxon>
    </lineage>
</organism>
<proteinExistence type="predicted"/>
<comment type="caution">
    <text evidence="1">The sequence shown here is derived from an EMBL/GenBank/DDBJ whole genome shotgun (WGS) entry which is preliminary data.</text>
</comment>
<reference evidence="1" key="1">
    <citation type="submission" date="2020-05" db="EMBL/GenBank/DDBJ databases">
        <title>Large-scale comparative analyses of tick genomes elucidate their genetic diversity and vector capacities.</title>
        <authorList>
            <person name="Jia N."/>
            <person name="Wang J."/>
            <person name="Shi W."/>
            <person name="Du L."/>
            <person name="Sun Y."/>
            <person name="Zhan W."/>
            <person name="Jiang J."/>
            <person name="Wang Q."/>
            <person name="Zhang B."/>
            <person name="Ji P."/>
            <person name="Sakyi L.B."/>
            <person name="Cui X."/>
            <person name="Yuan T."/>
            <person name="Jiang B."/>
            <person name="Yang W."/>
            <person name="Lam T.T.-Y."/>
            <person name="Chang Q."/>
            <person name="Ding S."/>
            <person name="Wang X."/>
            <person name="Zhu J."/>
            <person name="Ruan X."/>
            <person name="Zhao L."/>
            <person name="Wei J."/>
            <person name="Que T."/>
            <person name="Du C."/>
            <person name="Cheng J."/>
            <person name="Dai P."/>
            <person name="Han X."/>
            <person name="Huang E."/>
            <person name="Gao Y."/>
            <person name="Liu J."/>
            <person name="Shao H."/>
            <person name="Ye R."/>
            <person name="Li L."/>
            <person name="Wei W."/>
            <person name="Wang X."/>
            <person name="Wang C."/>
            <person name="Yang T."/>
            <person name="Huo Q."/>
            <person name="Li W."/>
            <person name="Guo W."/>
            <person name="Chen H."/>
            <person name="Zhou L."/>
            <person name="Ni X."/>
            <person name="Tian J."/>
            <person name="Zhou Y."/>
            <person name="Sheng Y."/>
            <person name="Liu T."/>
            <person name="Pan Y."/>
            <person name="Xia L."/>
            <person name="Li J."/>
            <person name="Zhao F."/>
            <person name="Cao W."/>
        </authorList>
    </citation>
    <scope>NUCLEOTIDE SEQUENCE</scope>
    <source>
        <strain evidence="1">Hyas-2018</strain>
    </source>
</reference>
<keyword evidence="2" id="KW-1185">Reference proteome</keyword>
<evidence type="ECO:0000313" key="2">
    <source>
        <dbReference type="Proteomes" id="UP000821845"/>
    </source>
</evidence>
<dbReference type="EMBL" id="CM023482">
    <property type="protein sequence ID" value="KAH6937696.1"/>
    <property type="molecule type" value="Genomic_DNA"/>
</dbReference>